<keyword evidence="2" id="KW-1185">Reference proteome</keyword>
<reference evidence="2" key="1">
    <citation type="journal article" date="2024" name="Front. Bioeng. Biotechnol.">
        <title>Genome-scale model development and genomic sequencing of the oleaginous clade Lipomyces.</title>
        <authorList>
            <person name="Czajka J.J."/>
            <person name="Han Y."/>
            <person name="Kim J."/>
            <person name="Mondo S.J."/>
            <person name="Hofstad B.A."/>
            <person name="Robles A."/>
            <person name="Haridas S."/>
            <person name="Riley R."/>
            <person name="LaButti K."/>
            <person name="Pangilinan J."/>
            <person name="Andreopoulos W."/>
            <person name="Lipzen A."/>
            <person name="Yan J."/>
            <person name="Wang M."/>
            <person name="Ng V."/>
            <person name="Grigoriev I.V."/>
            <person name="Spatafora J.W."/>
            <person name="Magnuson J.K."/>
            <person name="Baker S.E."/>
            <person name="Pomraning K.R."/>
        </authorList>
    </citation>
    <scope>NUCLEOTIDE SEQUENCE [LARGE SCALE GENOMIC DNA]</scope>
    <source>
        <strain evidence="2">CBS 7786</strain>
    </source>
</reference>
<accession>A0ACC3T1E8</accession>
<sequence>MPLAVEATTLYLQATTAAGHKSDKQRLRQQFGIAADFAEKIKSCLGSTSTASKTQSDPTSSLKCSGPIFSDVKLSTKEQTLLLRSSKLNGTTFPPWSSADADNAGDGELFTDPGGFLPLSSSQKQFFSTWSRPTDILGNQFTLLGDGGSDLIQDVLSDCSVIASLCSAVAWEERSKKPLVSNIIYPQSISTSGRYVVRLFFNGVFRKVVIDDYLPVSNTVRRIHVVSKSNDRLLWPALVEKAYLKVMGGYDFPGSNAASDLFALTTWIPEHILLHIDPIDISTLWQRITVSWRYNDLLLTIGTGKLSREEELSVGLISEHDYAILDLKVLDDDTKVVLIKNPWSCGPSLDIQGSLRGLQDKLPASSGCFWMEFSQLCIRFNSLYLNWNPQLFRHKKQVHFDWNMHNGSAVNSLYLCPQFALENRNSTAANVWLLLSRHIRKRNDAKTYIGLYIFNDPGTRIWIRKSTVIKTKFVDSQQTLVKVEVPPKTSYTIVAGAQTDMLETNYFSLFVYCTLPVNLQSVTEGLATRTGISGQWTELSAGGNSLCTTFASNPQFKLVILKETTLQLFIETSATIPVLAHIVWGGGRRVQTVRKRDIALDTGEYSVGCALSKQARIMAGEYTVVVSLYEAGVMGDFHLEVMSDESCILSRLADLWIGHFENGF</sequence>
<dbReference type="Proteomes" id="UP001433508">
    <property type="component" value="Unassembled WGS sequence"/>
</dbReference>
<gene>
    <name evidence="1" type="ORF">V1525DRAFT_344412</name>
</gene>
<dbReference type="EMBL" id="MU971372">
    <property type="protein sequence ID" value="KAK9237224.1"/>
    <property type="molecule type" value="Genomic_DNA"/>
</dbReference>
<evidence type="ECO:0000313" key="1">
    <source>
        <dbReference type="EMBL" id="KAK9237224.1"/>
    </source>
</evidence>
<protein>
    <submittedName>
        <fullName evidence="1">Uncharacterized protein</fullName>
    </submittedName>
</protein>
<proteinExistence type="predicted"/>
<comment type="caution">
    <text evidence="1">The sequence shown here is derived from an EMBL/GenBank/DDBJ whole genome shotgun (WGS) entry which is preliminary data.</text>
</comment>
<evidence type="ECO:0000313" key="2">
    <source>
        <dbReference type="Proteomes" id="UP001433508"/>
    </source>
</evidence>
<organism evidence="1 2">
    <name type="scientific">Lipomyces kononenkoae</name>
    <name type="common">Yeast</name>
    <dbReference type="NCBI Taxonomy" id="34357"/>
    <lineage>
        <taxon>Eukaryota</taxon>
        <taxon>Fungi</taxon>
        <taxon>Dikarya</taxon>
        <taxon>Ascomycota</taxon>
        <taxon>Saccharomycotina</taxon>
        <taxon>Lipomycetes</taxon>
        <taxon>Lipomycetales</taxon>
        <taxon>Lipomycetaceae</taxon>
        <taxon>Lipomyces</taxon>
    </lineage>
</organism>
<name>A0ACC3T1E8_LIPKO</name>